<protein>
    <submittedName>
        <fullName evidence="1">Uncharacterized protein</fullName>
    </submittedName>
</protein>
<proteinExistence type="predicted"/>
<dbReference type="Proteomes" id="UP000602076">
    <property type="component" value="Unassembled WGS sequence"/>
</dbReference>
<dbReference type="AlphaFoldDB" id="A0A927CZZ6"/>
<name>A0A927CZZ6_9BACI</name>
<sequence>MKPLDSYSVHMYQKMLPVVAKIAYKDLHLSTHDISDEDLKNITTQICEGPLENNIHFWGYLSVVNQMQNNADWPDITENIKEIIETYSSVRVS</sequence>
<comment type="caution">
    <text evidence="1">The sequence shown here is derived from an EMBL/GenBank/DDBJ whole genome shotgun (WGS) entry which is preliminary data.</text>
</comment>
<gene>
    <name evidence="1" type="ORF">IEO70_11135</name>
</gene>
<dbReference type="RefSeq" id="WP_190998454.1">
    <property type="nucleotide sequence ID" value="NZ_JACXSI010000024.1"/>
</dbReference>
<accession>A0A927CZZ6</accession>
<dbReference type="EMBL" id="JACXSI010000024">
    <property type="protein sequence ID" value="MBD3108915.1"/>
    <property type="molecule type" value="Genomic_DNA"/>
</dbReference>
<evidence type="ECO:0000313" key="1">
    <source>
        <dbReference type="EMBL" id="MBD3108915.1"/>
    </source>
</evidence>
<organism evidence="1 2">
    <name type="scientific">Peribacillus faecalis</name>
    <dbReference type="NCBI Taxonomy" id="2772559"/>
    <lineage>
        <taxon>Bacteria</taxon>
        <taxon>Bacillati</taxon>
        <taxon>Bacillota</taxon>
        <taxon>Bacilli</taxon>
        <taxon>Bacillales</taxon>
        <taxon>Bacillaceae</taxon>
        <taxon>Peribacillus</taxon>
    </lineage>
</organism>
<reference evidence="1" key="1">
    <citation type="submission" date="2020-09" db="EMBL/GenBank/DDBJ databases">
        <title>Bacillus faecalis sp. nov., a moderately halophilic bacterium isolated from cow faeces.</title>
        <authorList>
            <person name="Jiang L."/>
            <person name="Lee J."/>
        </authorList>
    </citation>
    <scope>NUCLEOTIDE SEQUENCE</scope>
    <source>
        <strain evidence="1">AGMB 02131</strain>
    </source>
</reference>
<evidence type="ECO:0000313" key="2">
    <source>
        <dbReference type="Proteomes" id="UP000602076"/>
    </source>
</evidence>
<keyword evidence="2" id="KW-1185">Reference proteome</keyword>